<name>A0ACC0P9Z2_RHOML</name>
<protein>
    <submittedName>
        <fullName evidence="1">Uncharacterized protein</fullName>
    </submittedName>
</protein>
<comment type="caution">
    <text evidence="1">The sequence shown here is derived from an EMBL/GenBank/DDBJ whole genome shotgun (WGS) entry which is preliminary data.</text>
</comment>
<dbReference type="EMBL" id="CM046391">
    <property type="protein sequence ID" value="KAI8561583.1"/>
    <property type="molecule type" value="Genomic_DNA"/>
</dbReference>
<evidence type="ECO:0000313" key="1">
    <source>
        <dbReference type="EMBL" id="KAI8561583.1"/>
    </source>
</evidence>
<gene>
    <name evidence="1" type="ORF">RHMOL_Rhmol04G0351500</name>
</gene>
<evidence type="ECO:0000313" key="2">
    <source>
        <dbReference type="Proteomes" id="UP001062846"/>
    </source>
</evidence>
<sequence length="58" mass="6419">MSAVRVSRQARICSSPYRTLIGFAWRALLHLVLRWCCGNSLSSQVVAMARSGGDIHTK</sequence>
<reference evidence="1" key="1">
    <citation type="submission" date="2022-02" db="EMBL/GenBank/DDBJ databases">
        <title>Plant Genome Project.</title>
        <authorList>
            <person name="Zhang R.-G."/>
        </authorList>
    </citation>
    <scope>NUCLEOTIDE SEQUENCE</scope>
    <source>
        <strain evidence="1">AT1</strain>
    </source>
</reference>
<proteinExistence type="predicted"/>
<organism evidence="1 2">
    <name type="scientific">Rhododendron molle</name>
    <name type="common">Chinese azalea</name>
    <name type="synonym">Azalea mollis</name>
    <dbReference type="NCBI Taxonomy" id="49168"/>
    <lineage>
        <taxon>Eukaryota</taxon>
        <taxon>Viridiplantae</taxon>
        <taxon>Streptophyta</taxon>
        <taxon>Embryophyta</taxon>
        <taxon>Tracheophyta</taxon>
        <taxon>Spermatophyta</taxon>
        <taxon>Magnoliopsida</taxon>
        <taxon>eudicotyledons</taxon>
        <taxon>Gunneridae</taxon>
        <taxon>Pentapetalae</taxon>
        <taxon>asterids</taxon>
        <taxon>Ericales</taxon>
        <taxon>Ericaceae</taxon>
        <taxon>Ericoideae</taxon>
        <taxon>Rhodoreae</taxon>
        <taxon>Rhododendron</taxon>
    </lineage>
</organism>
<dbReference type="Proteomes" id="UP001062846">
    <property type="component" value="Chromosome 4"/>
</dbReference>
<keyword evidence="2" id="KW-1185">Reference proteome</keyword>
<accession>A0ACC0P9Z2</accession>